<dbReference type="EMBL" id="JBFCZG010000001">
    <property type="protein sequence ID" value="KAL3427719.1"/>
    <property type="molecule type" value="Genomic_DNA"/>
</dbReference>
<comment type="caution">
    <text evidence="1">The sequence shown here is derived from an EMBL/GenBank/DDBJ whole genome shotgun (WGS) entry which is preliminary data.</text>
</comment>
<protein>
    <submittedName>
        <fullName evidence="1">Cytidylyltransferase family protein</fullName>
    </submittedName>
</protein>
<dbReference type="PANTHER" id="PTHR31285:SF0">
    <property type="entry name" value="NICOTINAMIDE MONONUCLEOTIDE ADENYLYLTRANSFERASE"/>
    <property type="match status" value="1"/>
</dbReference>
<gene>
    <name evidence="1" type="ORF">PVAG01_01228</name>
</gene>
<proteinExistence type="predicted"/>
<name>A0ABR4PWS1_9HELO</name>
<keyword evidence="1" id="KW-0808">Transferase</keyword>
<dbReference type="InterPro" id="IPR014729">
    <property type="entry name" value="Rossmann-like_a/b/a_fold"/>
</dbReference>
<dbReference type="PANTHER" id="PTHR31285">
    <property type="entry name" value="NICOTINAMIDE MONONUCLEOTIDE ADENYLYLTRANSFERASE"/>
    <property type="match status" value="1"/>
</dbReference>
<accession>A0ABR4PWS1</accession>
<evidence type="ECO:0000313" key="2">
    <source>
        <dbReference type="Proteomes" id="UP001629113"/>
    </source>
</evidence>
<dbReference type="Gene3D" id="3.40.50.620">
    <property type="entry name" value="HUPs"/>
    <property type="match status" value="1"/>
</dbReference>
<reference evidence="1 2" key="1">
    <citation type="submission" date="2024-06" db="EMBL/GenBank/DDBJ databases">
        <title>Complete genome of Phlyctema vagabunda strain 19-DSS-EL-015.</title>
        <authorList>
            <person name="Fiorenzani C."/>
        </authorList>
    </citation>
    <scope>NUCLEOTIDE SEQUENCE [LARGE SCALE GENOMIC DNA]</scope>
    <source>
        <strain evidence="1 2">19-DSS-EL-015</strain>
    </source>
</reference>
<dbReference type="SUPFAM" id="SSF52374">
    <property type="entry name" value="Nucleotidylyl transferase"/>
    <property type="match status" value="1"/>
</dbReference>
<organism evidence="1 2">
    <name type="scientific">Phlyctema vagabunda</name>
    <dbReference type="NCBI Taxonomy" id="108571"/>
    <lineage>
        <taxon>Eukaryota</taxon>
        <taxon>Fungi</taxon>
        <taxon>Dikarya</taxon>
        <taxon>Ascomycota</taxon>
        <taxon>Pezizomycotina</taxon>
        <taxon>Leotiomycetes</taxon>
        <taxon>Helotiales</taxon>
        <taxon>Dermateaceae</taxon>
        <taxon>Phlyctema</taxon>
    </lineage>
</organism>
<evidence type="ECO:0000313" key="1">
    <source>
        <dbReference type="EMBL" id="KAL3427719.1"/>
    </source>
</evidence>
<dbReference type="Proteomes" id="UP001629113">
    <property type="component" value="Unassembled WGS sequence"/>
</dbReference>
<keyword evidence="2" id="KW-1185">Reference proteome</keyword>
<sequence length="290" mass="32281">MDHLASLEEDKEIMAASTAASVQKYSNLLKSFTASSSTFQILHSFGPPRSSQSIKRLYILDSSFNPPTLAHLHIATSSIASPCRLLLLLAIQNADKAPKPLSFPERLHLLTIFASSLSKRPQQQDGSRPEHDGQDLGLGIDIGVTKLPYFHSKASSIRQSGEYATDPEQIHLTGFDTLIRILDPKYYDHGRLDVLQGFFETSRLNVTLRDGGQWGERAQQEDLLRKIASGELEGIGARREWVTDERIVLVEGRGGSPISEFVSSQFFLCRFTLKKERLCLALLLGTVETR</sequence>
<dbReference type="GO" id="GO:0016779">
    <property type="term" value="F:nucleotidyltransferase activity"/>
    <property type="evidence" value="ECO:0007669"/>
    <property type="project" value="UniProtKB-KW"/>
</dbReference>
<keyword evidence="1" id="KW-0548">Nucleotidyltransferase</keyword>